<comment type="caution">
    <text evidence="1">The sequence shown here is derived from an EMBL/GenBank/DDBJ whole genome shotgun (WGS) entry which is preliminary data.</text>
</comment>
<dbReference type="Proteomes" id="UP000247498">
    <property type="component" value="Unassembled WGS sequence"/>
</dbReference>
<keyword evidence="2" id="KW-1185">Reference proteome</keyword>
<dbReference type="STRING" id="307507.A0A2V0PJX9"/>
<dbReference type="PANTHER" id="PTHR12363">
    <property type="entry name" value="TRANSPORTIN 3 AND IMPORTIN 13"/>
    <property type="match status" value="1"/>
</dbReference>
<dbReference type="AlphaFoldDB" id="A0A2V0PJX9"/>
<accession>A0A2V0PJX9</accession>
<reference evidence="1 2" key="1">
    <citation type="journal article" date="2018" name="Sci. Rep.">
        <title>Raphidocelis subcapitata (=Pseudokirchneriella subcapitata) provides an insight into genome evolution and environmental adaptations in the Sphaeropleales.</title>
        <authorList>
            <person name="Suzuki S."/>
            <person name="Yamaguchi H."/>
            <person name="Nakajima N."/>
            <person name="Kawachi M."/>
        </authorList>
    </citation>
    <scope>NUCLEOTIDE SEQUENCE [LARGE SCALE GENOMIC DNA]</scope>
    <source>
        <strain evidence="1 2">NIES-35</strain>
    </source>
</reference>
<gene>
    <name evidence="1" type="ORF">Rsub_10710</name>
</gene>
<dbReference type="InterPro" id="IPR011989">
    <property type="entry name" value="ARM-like"/>
</dbReference>
<evidence type="ECO:0008006" key="3">
    <source>
        <dbReference type="Google" id="ProtNLM"/>
    </source>
</evidence>
<dbReference type="InterPro" id="IPR051345">
    <property type="entry name" value="Importin_beta-like_NTR"/>
</dbReference>
<dbReference type="GO" id="GO:0006606">
    <property type="term" value="P:protein import into nucleus"/>
    <property type="evidence" value="ECO:0007669"/>
    <property type="project" value="TreeGrafter"/>
</dbReference>
<name>A0A2V0PJX9_9CHLO</name>
<dbReference type="InParanoid" id="A0A2V0PJX9"/>
<dbReference type="InterPro" id="IPR016024">
    <property type="entry name" value="ARM-type_fold"/>
</dbReference>
<dbReference type="PANTHER" id="PTHR12363:SF54">
    <property type="entry name" value="NUCLEAR TRANSPORT RECEPTOR"/>
    <property type="match status" value="1"/>
</dbReference>
<proteinExistence type="predicted"/>
<organism evidence="1 2">
    <name type="scientific">Raphidocelis subcapitata</name>
    <dbReference type="NCBI Taxonomy" id="307507"/>
    <lineage>
        <taxon>Eukaryota</taxon>
        <taxon>Viridiplantae</taxon>
        <taxon>Chlorophyta</taxon>
        <taxon>core chlorophytes</taxon>
        <taxon>Chlorophyceae</taxon>
        <taxon>CS clade</taxon>
        <taxon>Sphaeropleales</taxon>
        <taxon>Selenastraceae</taxon>
        <taxon>Raphidocelis</taxon>
    </lineage>
</organism>
<protein>
    <recommendedName>
        <fullName evidence="3">Importin N-terminal domain-containing protein</fullName>
    </recommendedName>
</protein>
<dbReference type="Gene3D" id="1.25.10.10">
    <property type="entry name" value="Leucine-rich Repeat Variant"/>
    <property type="match status" value="1"/>
</dbReference>
<dbReference type="SUPFAM" id="SSF48371">
    <property type="entry name" value="ARM repeat"/>
    <property type="match status" value="1"/>
</dbReference>
<evidence type="ECO:0000313" key="1">
    <source>
        <dbReference type="EMBL" id="GBF98210.1"/>
    </source>
</evidence>
<sequence length="1072" mass="106880">MAVSDHARQLASAISALYGGVGGETQQQANAWLNSFSQQPQAWEACLELLDPALDAEVAFFCANMLLTKARKEWHKVARDQQLRMAAIISDKFRAFLGSTAQARLALQRLGLLLAAVASLSGPTACREFCGQCMSMVAALPGGGGGSGGEGGQLMAECGLAMLSALGEEIANMDGSRRRDLVAATEPAWGQIAAAAQQLASSAPAQGGGGYGLLLAALQCLHTWLGLSADGISPTRASPGQLAAAHPGLLPALAPLLAPGAAQMAAGADRVQLLATEVLCELLGPGTFGDDGAQERAALEAAAAALLSLRDAALAPGEAGAAAARGAAAVAGALAERDAELVCGASAAALPLAQLMLECVQRPEREVAQAAVEYFLMVNTVPLAARHPQMGAPLYSSLAPLLLAHARFPEGFESWADCVEEDEEAFTRFREQSASELLEISYNMVGPPLLSGLRDAAVAAPCWREAEAALFALRAVGGPARRAAAAGDAAAAGLLASLFAELCGPGGRAGAALAASPQAQATAAELVGAYAPWFEAAEGAPLDGALDLLLRCLSAPAARPPAAAALRALCSRCAARLGGAPAAGAALGRLLELAAPAVAPPPPEGQPAAPCAAPFEDRTAVAEALARVAAALPPPDAPAAAAFLAAPHVARARSVLQHGGDAAARGGPAAAQQLLNTLSDEIRLVAAIVRRLELPPAGFAGGPGAPPGAPQHPALAVLESCWPLLGAVAESPLCRQEAGLVDAVCEVFNRVLQGARSAAKPLLPTLLRSVLDIFAAHHHPACLHTLAAVAEAFGELRGDPAAAAAQRGALEGAVAASAAALAARAAAGQPAAASGELLRGLLAAGDAHLVFAQRLLLGGGSDADADGGDAGPPPVDPACLDALAEAAVQAAGLREKEPASAALGFLGHLLGVANKGAAPSPLAAAAAAAAAARGAANGALQGGGTQQRAAAAAAAHRALAPRGEALVRVLVLGACDTAPRQLLRPLAGVLYSLLTSPSLGEPSAGWLLAALQSPGLPGAAAGLLAEPDAAAFAKAALRRPPLPRGRFDALVADFAAIPRGEGTGDALLAYEL</sequence>
<dbReference type="GO" id="GO:0005737">
    <property type="term" value="C:cytoplasm"/>
    <property type="evidence" value="ECO:0007669"/>
    <property type="project" value="TreeGrafter"/>
</dbReference>
<dbReference type="OrthoDB" id="538933at2759"/>
<dbReference type="EMBL" id="BDRX01000118">
    <property type="protein sequence ID" value="GBF98210.1"/>
    <property type="molecule type" value="Genomic_DNA"/>
</dbReference>
<evidence type="ECO:0000313" key="2">
    <source>
        <dbReference type="Proteomes" id="UP000247498"/>
    </source>
</evidence>